<protein>
    <recommendedName>
        <fullName evidence="3">Phage protein</fullName>
    </recommendedName>
</protein>
<evidence type="ECO:0000313" key="1">
    <source>
        <dbReference type="EMBL" id="AVF27951.1"/>
    </source>
</evidence>
<sequence length="101" mass="11606">MKFSPLFLYAYVETGKDRLGNPIKEKKLIRKSSGRLSNWTAEDIAADVRNLTKTTRKIVTRAPLEDCKKSDLVVLEGTEYKIVEPKNYGRWRLLIVKAYGT</sequence>
<dbReference type="RefSeq" id="WP_077995919.1">
    <property type="nucleotide sequence ID" value="NZ_CP019655.1"/>
</dbReference>
<accession>A0A2L1U4Y0</accession>
<dbReference type="EMBL" id="CP019655">
    <property type="protein sequence ID" value="AVF27951.1"/>
    <property type="molecule type" value="Genomic_DNA"/>
</dbReference>
<dbReference type="Proteomes" id="UP000239833">
    <property type="component" value="Chromosome"/>
</dbReference>
<name>A0A2L1U4Y0_9BACL</name>
<evidence type="ECO:0008006" key="3">
    <source>
        <dbReference type="Google" id="ProtNLM"/>
    </source>
</evidence>
<gene>
    <name evidence="1" type="ORF">ERICIII_03847</name>
</gene>
<dbReference type="STRING" id="147375.BXP28_02260"/>
<dbReference type="GeneID" id="64220190"/>
<proteinExistence type="predicted"/>
<organism evidence="1 2">
    <name type="scientific">Paenibacillus larvae subsp. larvae</name>
    <dbReference type="NCBI Taxonomy" id="147375"/>
    <lineage>
        <taxon>Bacteria</taxon>
        <taxon>Bacillati</taxon>
        <taxon>Bacillota</taxon>
        <taxon>Bacilli</taxon>
        <taxon>Bacillales</taxon>
        <taxon>Paenibacillaceae</taxon>
        <taxon>Paenibacillus</taxon>
    </lineage>
</organism>
<evidence type="ECO:0000313" key="2">
    <source>
        <dbReference type="Proteomes" id="UP000239833"/>
    </source>
</evidence>
<reference evidence="2" key="1">
    <citation type="submission" date="2017-02" db="EMBL/GenBank/DDBJ databases">
        <title>Delineation of Paenibacillus larvae strains originating from foulbrood outbreaks.</title>
        <authorList>
            <person name="Beims H."/>
            <person name="Bunk B."/>
            <person name="Sproeer C."/>
            <person name="Mohr K.I."/>
            <person name="Pradella S."/>
            <person name="Guenther G."/>
            <person name="Rohde M."/>
            <person name="von der Ohe W."/>
            <person name="Steinert M."/>
        </authorList>
    </citation>
    <scope>NUCLEOTIDE SEQUENCE [LARGE SCALE GENOMIC DNA]</scope>
    <source>
        <strain evidence="2">Eric_III</strain>
    </source>
</reference>
<dbReference type="AlphaFoldDB" id="A0A2L1U4Y0"/>